<evidence type="ECO:0000313" key="3">
    <source>
        <dbReference type="EMBL" id="UPM42291.1"/>
    </source>
</evidence>
<proteinExistence type="inferred from homology"/>
<evidence type="ECO:0000313" key="4">
    <source>
        <dbReference type="Proteomes" id="UP000831768"/>
    </source>
</evidence>
<gene>
    <name evidence="3" type="ORF">MW046_10015</name>
</gene>
<dbReference type="SUPFAM" id="SSF56300">
    <property type="entry name" value="Metallo-dependent phosphatases"/>
    <property type="match status" value="1"/>
</dbReference>
<comment type="cofactor">
    <cofactor evidence="1">
        <name>a divalent metal cation</name>
        <dbReference type="ChEBI" id="CHEBI:60240"/>
    </cofactor>
</comment>
<accession>A0A8T9ZZN5</accession>
<dbReference type="PANTHER" id="PTHR11124">
    <property type="entry name" value="VACUOLAR SORTING PROTEIN VPS29"/>
    <property type="match status" value="1"/>
</dbReference>
<reference evidence="3" key="1">
    <citation type="submission" date="2022-04" db="EMBL/GenBank/DDBJ databases">
        <title>Halocatena sp. nov., isolated from a salt lake.</title>
        <authorList>
            <person name="Cui H.-L."/>
        </authorList>
    </citation>
    <scope>NUCLEOTIDE SEQUENCE</scope>
    <source>
        <strain evidence="3">AD-1</strain>
    </source>
</reference>
<evidence type="ECO:0000259" key="2">
    <source>
        <dbReference type="Pfam" id="PF12850"/>
    </source>
</evidence>
<protein>
    <recommendedName>
        <fullName evidence="1">Phosphoesterase</fullName>
        <ecNumber evidence="1">3.1.4.-</ecNumber>
    </recommendedName>
</protein>
<evidence type="ECO:0000256" key="1">
    <source>
        <dbReference type="RuleBase" id="RU362039"/>
    </source>
</evidence>
<dbReference type="Gene3D" id="3.60.21.10">
    <property type="match status" value="1"/>
</dbReference>
<comment type="similarity">
    <text evidence="1">Belongs to the metallophosphoesterase superfamily. YfcE family.</text>
</comment>
<dbReference type="Proteomes" id="UP000831768">
    <property type="component" value="Chromosome"/>
</dbReference>
<dbReference type="Pfam" id="PF12850">
    <property type="entry name" value="Metallophos_2"/>
    <property type="match status" value="1"/>
</dbReference>
<dbReference type="EMBL" id="CP096019">
    <property type="protein sequence ID" value="UPM42291.1"/>
    <property type="molecule type" value="Genomic_DNA"/>
</dbReference>
<dbReference type="GeneID" id="71928384"/>
<dbReference type="InterPro" id="IPR000979">
    <property type="entry name" value="Phosphodiesterase_MJ0936/Vps29"/>
</dbReference>
<keyword evidence="1" id="KW-0479">Metal-binding</keyword>
<keyword evidence="4" id="KW-1185">Reference proteome</keyword>
<organism evidence="3 4">
    <name type="scientific">Halocatena salina</name>
    <dbReference type="NCBI Taxonomy" id="2934340"/>
    <lineage>
        <taxon>Archaea</taxon>
        <taxon>Methanobacteriati</taxon>
        <taxon>Methanobacteriota</taxon>
        <taxon>Stenosarchaea group</taxon>
        <taxon>Halobacteria</taxon>
        <taxon>Halobacteriales</taxon>
        <taxon>Natronomonadaceae</taxon>
        <taxon>Halocatena</taxon>
    </lineage>
</organism>
<dbReference type="NCBIfam" id="TIGR00040">
    <property type="entry name" value="yfcE"/>
    <property type="match status" value="1"/>
</dbReference>
<dbReference type="InterPro" id="IPR029052">
    <property type="entry name" value="Metallo-depent_PP-like"/>
</dbReference>
<dbReference type="GO" id="GO:0046872">
    <property type="term" value="F:metal ion binding"/>
    <property type="evidence" value="ECO:0007669"/>
    <property type="project" value="UniProtKB-KW"/>
</dbReference>
<dbReference type="KEGG" id="haad:MW046_10015"/>
<feature type="domain" description="Calcineurin-like phosphoesterase" evidence="2">
    <location>
        <begin position="1"/>
        <end position="152"/>
    </location>
</feature>
<sequence>MRVAILSDTHIPSRARRLPDWVGEEIERADHTIHAGDFDSPDAFGSIEELTDSLTAVGGNMDRRLDLPAVETVDLGGVRFVVTHGTGSIEEYETRVATTVTEHADGPTVGVCGHTHQLMDTTVEGVRLLNPGSATGASPASKPSMLVADVDDGAVKVTVQEG</sequence>
<dbReference type="EC" id="3.1.4.-" evidence="1"/>
<dbReference type="RefSeq" id="WP_247992966.1">
    <property type="nucleotide sequence ID" value="NZ_CP096019.1"/>
</dbReference>
<dbReference type="GO" id="GO:0016787">
    <property type="term" value="F:hydrolase activity"/>
    <property type="evidence" value="ECO:0007669"/>
    <property type="project" value="UniProtKB-UniRule"/>
</dbReference>
<dbReference type="AlphaFoldDB" id="A0A8T9ZZN5"/>
<name>A0A8T9ZZN5_9EURY</name>
<dbReference type="InterPro" id="IPR024654">
    <property type="entry name" value="Calcineurin-like_PHP_lpxH"/>
</dbReference>